<keyword evidence="5" id="KW-0371">Homeobox</keyword>
<accession>V5C3T4</accession>
<dbReference type="AlphaFoldDB" id="V5C3T4"/>
<keyword evidence="3" id="KW-0175">Coiled coil</keyword>
<dbReference type="InterPro" id="IPR001789">
    <property type="entry name" value="Sig_transdc_resp-reg_receiver"/>
</dbReference>
<feature type="coiled-coil region" evidence="3">
    <location>
        <begin position="134"/>
        <end position="165"/>
    </location>
</feature>
<dbReference type="GO" id="GO:0000160">
    <property type="term" value="P:phosphorelay signal transduction system"/>
    <property type="evidence" value="ECO:0007669"/>
    <property type="project" value="InterPro"/>
</dbReference>
<evidence type="ECO:0000256" key="3">
    <source>
        <dbReference type="SAM" id="Coils"/>
    </source>
</evidence>
<dbReference type="Gene3D" id="3.40.50.2300">
    <property type="match status" value="1"/>
</dbReference>
<dbReference type="PROSITE" id="PS50110">
    <property type="entry name" value="RESPONSE_REGULATORY"/>
    <property type="match status" value="1"/>
</dbReference>
<organism evidence="5 6">
    <name type="scientific">Methyloglobulus morosus KoM1</name>
    <dbReference type="NCBI Taxonomy" id="1116472"/>
    <lineage>
        <taxon>Bacteria</taxon>
        <taxon>Pseudomonadati</taxon>
        <taxon>Pseudomonadota</taxon>
        <taxon>Gammaproteobacteria</taxon>
        <taxon>Methylococcales</taxon>
        <taxon>Methylococcaceae</taxon>
        <taxon>Methyloglobulus</taxon>
    </lineage>
</organism>
<dbReference type="PANTHER" id="PTHR44591">
    <property type="entry name" value="STRESS RESPONSE REGULATOR PROTEIN 1"/>
    <property type="match status" value="1"/>
</dbReference>
<gene>
    <name evidence="5" type="primary">hoxA</name>
    <name evidence="5" type="ORF">MGMO_36c00060</name>
</gene>
<dbReference type="eggNOG" id="COG3437">
    <property type="taxonomic scope" value="Bacteria"/>
</dbReference>
<dbReference type="Proteomes" id="UP000017842">
    <property type="component" value="Unassembled WGS sequence"/>
</dbReference>
<keyword evidence="6" id="KW-1185">Reference proteome</keyword>
<dbReference type="GO" id="GO:0003677">
    <property type="term" value="F:DNA binding"/>
    <property type="evidence" value="ECO:0007669"/>
    <property type="project" value="UniProtKB-KW"/>
</dbReference>
<protein>
    <submittedName>
        <fullName evidence="5">Hydrogenase transcriptional regulatory protein HoxA</fullName>
    </submittedName>
</protein>
<dbReference type="SUPFAM" id="SSF52172">
    <property type="entry name" value="CheY-like"/>
    <property type="match status" value="1"/>
</dbReference>
<evidence type="ECO:0000313" key="5">
    <source>
        <dbReference type="EMBL" id="ESS73097.1"/>
    </source>
</evidence>
<evidence type="ECO:0000256" key="1">
    <source>
        <dbReference type="ARBA" id="ARBA00022553"/>
    </source>
</evidence>
<dbReference type="InterPro" id="IPR050595">
    <property type="entry name" value="Bact_response_regulator"/>
</dbReference>
<dbReference type="CDD" id="cd17569">
    <property type="entry name" value="REC_HupR-like"/>
    <property type="match status" value="1"/>
</dbReference>
<dbReference type="Pfam" id="PF00072">
    <property type="entry name" value="Response_reg"/>
    <property type="match status" value="1"/>
</dbReference>
<dbReference type="RefSeq" id="WP_023493905.1">
    <property type="nucleotide sequence ID" value="NZ_AYLO01000035.1"/>
</dbReference>
<feature type="modified residue" description="4-aspartylphosphate" evidence="2">
    <location>
        <position position="59"/>
    </location>
</feature>
<evidence type="ECO:0000313" key="6">
    <source>
        <dbReference type="Proteomes" id="UP000017842"/>
    </source>
</evidence>
<dbReference type="SMART" id="SM00448">
    <property type="entry name" value="REC"/>
    <property type="match status" value="1"/>
</dbReference>
<proteinExistence type="predicted"/>
<dbReference type="OrthoDB" id="9802066at2"/>
<comment type="caution">
    <text evidence="5">The sequence shown here is derived from an EMBL/GenBank/DDBJ whole genome shotgun (WGS) entry which is preliminary data.</text>
</comment>
<reference evidence="5 6" key="1">
    <citation type="journal article" date="2013" name="Genome Announc.">
        <title>Draft Genome Sequence of the Methanotrophic Gammaproteobacterium Methyloglobulus morosus DSM 22980 Strain KoM1.</title>
        <authorList>
            <person name="Poehlein A."/>
            <person name="Deutzmann J.S."/>
            <person name="Daniel R."/>
            <person name="Simeonova D.D."/>
        </authorList>
    </citation>
    <scope>NUCLEOTIDE SEQUENCE [LARGE SCALE GENOMIC DNA]</scope>
    <source>
        <strain evidence="5 6">KoM1</strain>
    </source>
</reference>
<dbReference type="EMBL" id="AYLO01000035">
    <property type="protein sequence ID" value="ESS73097.1"/>
    <property type="molecule type" value="Genomic_DNA"/>
</dbReference>
<dbReference type="STRING" id="1116472.MGMO_36c00060"/>
<evidence type="ECO:0000256" key="2">
    <source>
        <dbReference type="PROSITE-ProRule" id="PRU00169"/>
    </source>
</evidence>
<keyword evidence="1 2" id="KW-0597">Phosphoprotein</keyword>
<dbReference type="PANTHER" id="PTHR44591:SF19">
    <property type="entry name" value="TWO-COMPONENT RESPONSE REGULATOR-RELATED"/>
    <property type="match status" value="1"/>
</dbReference>
<sequence>MLEATHTERTVLVVDDEANITSALKRTLRRDGYNILTANSGAEGLNLLTVHEVGVIISDQRMPQMTGVEFLRKVKALYPKTFRIVLSGYTELESVTSAINEGAIYKFLTKPWDDELLRKNIREAFEFYEMELENQRLSKELQHSHNELVRLNQDLERQVKQKTGEIVHNINMLKITQEIFEHLPVAIIGIDEHDMIAASNRYADQLLLSQPGGCLLGLQANECLPETLLRALQQASSVNAAEFNGGVVHLENDNVMHMWVNPMGGFSQSKGTIIVLSPFKGS</sequence>
<evidence type="ECO:0000259" key="4">
    <source>
        <dbReference type="PROSITE" id="PS50110"/>
    </source>
</evidence>
<dbReference type="InterPro" id="IPR011006">
    <property type="entry name" value="CheY-like_superfamily"/>
</dbReference>
<dbReference type="PATRIC" id="fig|1116472.3.peg.1047"/>
<feature type="domain" description="Response regulatory" evidence="4">
    <location>
        <begin position="10"/>
        <end position="125"/>
    </location>
</feature>
<name>V5C3T4_9GAMM</name>